<dbReference type="Pfam" id="PF00589">
    <property type="entry name" value="Phage_integrase"/>
    <property type="match status" value="1"/>
</dbReference>
<evidence type="ECO:0000256" key="4">
    <source>
        <dbReference type="ARBA" id="ARBA00022908"/>
    </source>
</evidence>
<evidence type="ECO:0000256" key="1">
    <source>
        <dbReference type="ARBA" id="ARBA00004496"/>
    </source>
</evidence>
<feature type="domain" description="Core-binding (CB)" evidence="11">
    <location>
        <begin position="1"/>
        <end position="84"/>
    </location>
</feature>
<dbReference type="Proteomes" id="UP000070299">
    <property type="component" value="Unassembled WGS sequence"/>
</dbReference>
<dbReference type="EMBL" id="LSNE01000005">
    <property type="protein sequence ID" value="KXI29151.1"/>
    <property type="molecule type" value="Genomic_DNA"/>
</dbReference>
<evidence type="ECO:0000256" key="6">
    <source>
        <dbReference type="ARBA" id="ARBA00023172"/>
    </source>
</evidence>
<reference evidence="13" key="1">
    <citation type="submission" date="2016-02" db="EMBL/GenBank/DDBJ databases">
        <authorList>
            <person name="Schultz-Johansen M."/>
            <person name="Glaring M.A."/>
            <person name="Bech P.K."/>
            <person name="Stougaard P."/>
        </authorList>
    </citation>
    <scope>NUCLEOTIDE SEQUENCE [LARGE SCALE GENOMIC DNA]</scope>
    <source>
        <strain evidence="13">S66</strain>
    </source>
</reference>
<evidence type="ECO:0000256" key="3">
    <source>
        <dbReference type="ARBA" id="ARBA00022490"/>
    </source>
</evidence>
<evidence type="ECO:0000256" key="7">
    <source>
        <dbReference type="ARBA" id="ARBA00037721"/>
    </source>
</evidence>
<dbReference type="InterPro" id="IPR004107">
    <property type="entry name" value="Integrase_SAM-like_N"/>
</dbReference>
<dbReference type="Gene3D" id="1.10.443.10">
    <property type="entry name" value="Intergrase catalytic core"/>
    <property type="match status" value="1"/>
</dbReference>
<dbReference type="InterPro" id="IPR011010">
    <property type="entry name" value="DNA_brk_join_enz"/>
</dbReference>
<dbReference type="GO" id="GO:0005737">
    <property type="term" value="C:cytoplasm"/>
    <property type="evidence" value="ECO:0007669"/>
    <property type="project" value="UniProtKB-SubCell"/>
</dbReference>
<dbReference type="OrthoDB" id="9801717at2"/>
<comment type="similarity">
    <text evidence="2">Belongs to the 'phage' integrase family.</text>
</comment>
<evidence type="ECO:0000256" key="5">
    <source>
        <dbReference type="ARBA" id="ARBA00023125"/>
    </source>
</evidence>
<accession>A0A136A1P8</accession>
<keyword evidence="13" id="KW-1185">Reference proteome</keyword>
<evidence type="ECO:0000259" key="11">
    <source>
        <dbReference type="PROSITE" id="PS51900"/>
    </source>
</evidence>
<feature type="domain" description="Tyr recombinase" evidence="10">
    <location>
        <begin position="102"/>
        <end position="316"/>
    </location>
</feature>
<proteinExistence type="inferred from homology"/>
<dbReference type="PANTHER" id="PTHR30349:SF64">
    <property type="entry name" value="PROPHAGE INTEGRASE INTD-RELATED"/>
    <property type="match status" value="1"/>
</dbReference>
<comment type="subunit">
    <text evidence="8">Forms a cyclic heterotetrameric complex composed of two molecules of XerC and two molecules of XerD.</text>
</comment>
<name>A0A136A1P8_9ALTE</name>
<protein>
    <submittedName>
        <fullName evidence="12">Integrase</fullName>
    </submittedName>
</protein>
<dbReference type="InterPro" id="IPR010998">
    <property type="entry name" value="Integrase_recombinase_N"/>
</dbReference>
<dbReference type="SUPFAM" id="SSF56349">
    <property type="entry name" value="DNA breaking-rejoining enzymes"/>
    <property type="match status" value="1"/>
</dbReference>
<dbReference type="InterPro" id="IPR013762">
    <property type="entry name" value="Integrase-like_cat_sf"/>
</dbReference>
<evidence type="ECO:0000256" key="2">
    <source>
        <dbReference type="ARBA" id="ARBA00008857"/>
    </source>
</evidence>
<dbReference type="CDD" id="cd01193">
    <property type="entry name" value="INT_IntI_C"/>
    <property type="match status" value="1"/>
</dbReference>
<dbReference type="GO" id="GO:0006310">
    <property type="term" value="P:DNA recombination"/>
    <property type="evidence" value="ECO:0007669"/>
    <property type="project" value="UniProtKB-KW"/>
</dbReference>
<evidence type="ECO:0000256" key="9">
    <source>
        <dbReference type="PROSITE-ProRule" id="PRU01248"/>
    </source>
</evidence>
<dbReference type="InterPro" id="IPR044068">
    <property type="entry name" value="CB"/>
</dbReference>
<organism evidence="12 13">
    <name type="scientific">Paraglaciecola hydrolytica</name>
    <dbReference type="NCBI Taxonomy" id="1799789"/>
    <lineage>
        <taxon>Bacteria</taxon>
        <taxon>Pseudomonadati</taxon>
        <taxon>Pseudomonadota</taxon>
        <taxon>Gammaproteobacteria</taxon>
        <taxon>Alteromonadales</taxon>
        <taxon>Alteromonadaceae</taxon>
        <taxon>Paraglaciecola</taxon>
    </lineage>
</organism>
<dbReference type="NCBIfam" id="TIGR02249">
    <property type="entry name" value="integrase_gron"/>
    <property type="match status" value="1"/>
</dbReference>
<dbReference type="STRING" id="1799789.AX660_13425"/>
<comment type="function">
    <text evidence="7">Site-specific tyrosine recombinase, which acts by catalyzing the cutting and rejoining of the recombining DNA molecules. The XerC-XerD complex is essential to convert dimers of the bacterial chromosome into monomers to permit their segregation at cell division. It also contributes to the segregational stability of plasmids.</text>
</comment>
<dbReference type="PROSITE" id="PS51898">
    <property type="entry name" value="TYR_RECOMBINASE"/>
    <property type="match status" value="1"/>
</dbReference>
<keyword evidence="4" id="KW-0229">DNA integration</keyword>
<dbReference type="PANTHER" id="PTHR30349">
    <property type="entry name" value="PHAGE INTEGRASE-RELATED"/>
    <property type="match status" value="1"/>
</dbReference>
<dbReference type="Pfam" id="PF13495">
    <property type="entry name" value="Phage_int_SAM_4"/>
    <property type="match status" value="1"/>
</dbReference>
<evidence type="ECO:0000259" key="10">
    <source>
        <dbReference type="PROSITE" id="PS51898"/>
    </source>
</evidence>
<dbReference type="GO" id="GO:0015074">
    <property type="term" value="P:DNA integration"/>
    <property type="evidence" value="ECO:0007669"/>
    <property type="project" value="UniProtKB-KW"/>
</dbReference>
<dbReference type="RefSeq" id="WP_068376235.1">
    <property type="nucleotide sequence ID" value="NZ_LSNE01000005.1"/>
</dbReference>
<dbReference type="FunFam" id="1.10.443.10:FF:000007">
    <property type="entry name" value="Tyrosine recombinase XerC"/>
    <property type="match status" value="1"/>
</dbReference>
<gene>
    <name evidence="12" type="ORF">AX660_13425</name>
</gene>
<comment type="subcellular location">
    <subcellularLocation>
        <location evidence="1">Cytoplasm</location>
    </subcellularLocation>
</comment>
<dbReference type="InterPro" id="IPR050090">
    <property type="entry name" value="Tyrosine_recombinase_XerCD"/>
</dbReference>
<keyword evidence="5 9" id="KW-0238">DNA-binding</keyword>
<evidence type="ECO:0000313" key="13">
    <source>
        <dbReference type="Proteomes" id="UP000070299"/>
    </source>
</evidence>
<evidence type="ECO:0000313" key="12">
    <source>
        <dbReference type="EMBL" id="KXI29151.1"/>
    </source>
</evidence>
<sequence length="323" mass="37293">MSNSPFLTLISDTMFERRYAKRTIETYLIWVKGFIYFHHKKHPAQMGDTEVEAYLNHLVINKNVAASTQSTALNALAFLYRDIIKQPLKIDLNFVKSGRPVKLPVVLTLDEAKRFFENVDSNHRLAISLLYGSGLRLMECVRLRVQDIDFDYKSIRIWNGKGGKHRVVTLAEELIPSLRQQIMLVTQYLNADQQNPEYRGVWLPHRLRMKYKNAEKDLNWQYLFPSRQLAIDPESTLLRRHHIDETAVQKAVKNAARNAHISKHVTPHTLRHSFATHLLQSGADIRTVQDQLGHADLRTTQIYTHILQRGGNSVVSPLSRLSI</sequence>
<keyword evidence="3" id="KW-0963">Cytoplasm</keyword>
<keyword evidence="6" id="KW-0233">DNA recombination</keyword>
<dbReference type="InterPro" id="IPR011946">
    <property type="entry name" value="Integrase_integron-type"/>
</dbReference>
<dbReference type="PROSITE" id="PS51900">
    <property type="entry name" value="CB"/>
    <property type="match status" value="1"/>
</dbReference>
<comment type="caution">
    <text evidence="12">The sequence shown here is derived from an EMBL/GenBank/DDBJ whole genome shotgun (WGS) entry which is preliminary data.</text>
</comment>
<dbReference type="GO" id="GO:0003677">
    <property type="term" value="F:DNA binding"/>
    <property type="evidence" value="ECO:0007669"/>
    <property type="project" value="UniProtKB-UniRule"/>
</dbReference>
<dbReference type="InterPro" id="IPR002104">
    <property type="entry name" value="Integrase_catalytic"/>
</dbReference>
<evidence type="ECO:0000256" key="8">
    <source>
        <dbReference type="ARBA" id="ARBA00038613"/>
    </source>
</evidence>
<dbReference type="AlphaFoldDB" id="A0A136A1P8"/>
<dbReference type="Gene3D" id="1.10.150.130">
    <property type="match status" value="1"/>
</dbReference>